<keyword evidence="6" id="KW-1185">Reference proteome</keyword>
<feature type="region of interest" description="Disordered" evidence="2">
    <location>
        <begin position="211"/>
        <end position="243"/>
    </location>
</feature>
<dbReference type="RefSeq" id="XP_010900652.1">
    <property type="nucleotide sequence ID" value="XM_010902350.3"/>
</dbReference>
<dbReference type="PANTHER" id="PTHR10185">
    <property type="entry name" value="PHOSPHOLIPASE D - RELATED"/>
    <property type="match status" value="1"/>
</dbReference>
<sequence length="847" mass="94485">MELRRQPTRVLNLRRSKRFRKNNSTFLEDSEEDTEELMMDDGNSPPLSEDDRTKGAGEADSLLEVTDARNWTVMLERIDPEEDSEKKGDEEKDTRKTGKQPASRIPAFRKTLAKKQPTSSSQSSDPAVPPPSRKEPFNQSASTSTNVEAMSRSKMPSIRETSLPLPSVRLTRINPDTLSHNASSLEQTITSLDLTPSDEDENLHPMTATARPALRMETGDWDDPEDALHTSQDLSTSSENPSQTYSIAAEAAKKDPEDGLKWLKHQYKRHQTEYVVETQDKRPPREAEAMEFEFVLNEDNASLEKEFEMTKPYVEAESFKEPQVVSGKNQGNLAKKGKSSEKRSEFPPKVTNVDTTLTSSRAVNQTTKLSSPSNKTSWCWSFAVFCLFPSILLVIGGFGQHVWHYGMPMSVSQLMGQLELHWLEGLWVPHQPCGSDCRVSLVESIPEGLVYPSGSASLPSISKTWIDLLNQANSSVDVAAFYLTLRDSALGITEPSAAEGKEVFMHLMELEAKGVKLHIAVNGPQTDTKDTEDLSRKGAEVREVDLQSVTGGIIHTKLWVVDQKNLYLGSANMDWRSLTQVKEVGVSMEDCSCLAQDASRIFGVYWNIGAQKNGSLPPFWPARYSALSSSKNPLNLKLNGVPARVYLSSAPPQISAYGRSDDLSTILAVIEDAQRFVHISVMDFLPMSQFTKPLRFWPVIDTALKAAACTRGVEVNLLVSCWAHSPGSMFVFLQSMAVLNRPPLQCNINVKVFEVPSTPEQEKIPFSRVNHAKYMVTDRVAYIGTSNWSENYFTQTAGVGLVVNQTGSLVREGQRTLQTQLEEVFQRDWASRYASWLSMDDVKHCGR</sequence>
<dbReference type="InParanoid" id="A0A6Q2WYT8"/>
<reference evidence="5" key="3">
    <citation type="submission" date="2025-08" db="UniProtKB">
        <authorList>
            <consortium name="Ensembl"/>
        </authorList>
    </citation>
    <scope>IDENTIFICATION</scope>
</reference>
<feature type="region of interest" description="Disordered" evidence="2">
    <location>
        <begin position="14"/>
        <end position="166"/>
    </location>
</feature>
<dbReference type="InterPro" id="IPR050874">
    <property type="entry name" value="Diverse_PLD-related"/>
</dbReference>
<dbReference type="GeneID" id="105029149"/>
<dbReference type="PANTHER" id="PTHR10185:SF26">
    <property type="entry name" value="PHOSPHOLIPASE D FAMILY, MEMBER 7"/>
    <property type="match status" value="1"/>
</dbReference>
<dbReference type="Proteomes" id="UP000265140">
    <property type="component" value="Chromosome 4"/>
</dbReference>
<feature type="compositionally biased region" description="Basic and acidic residues" evidence="2">
    <location>
        <begin position="84"/>
        <end position="96"/>
    </location>
</feature>
<keyword evidence="3" id="KW-0812">Transmembrane</keyword>
<feature type="region of interest" description="Disordered" evidence="2">
    <location>
        <begin position="322"/>
        <end position="351"/>
    </location>
</feature>
<dbReference type="InterPro" id="IPR001736">
    <property type="entry name" value="PLipase_D/transphosphatidylase"/>
</dbReference>
<comment type="similarity">
    <text evidence="1">Belongs to the phospholipase D family.</text>
</comment>
<evidence type="ECO:0000313" key="5">
    <source>
        <dbReference type="Ensembl" id="ENSELUP00000046325.1"/>
    </source>
</evidence>
<feature type="domain" description="PLD phosphodiesterase" evidence="4">
    <location>
        <begin position="550"/>
        <end position="577"/>
    </location>
</feature>
<feature type="compositionally biased region" description="Polar residues" evidence="2">
    <location>
        <begin position="116"/>
        <end position="125"/>
    </location>
</feature>
<dbReference type="Gene3D" id="3.30.870.10">
    <property type="entry name" value="Endonuclease Chain A"/>
    <property type="match status" value="2"/>
</dbReference>
<dbReference type="SUPFAM" id="SSF56024">
    <property type="entry name" value="Phospholipase D/nuclease"/>
    <property type="match status" value="2"/>
</dbReference>
<feature type="transmembrane region" description="Helical" evidence="3">
    <location>
        <begin position="378"/>
        <end position="403"/>
    </location>
</feature>
<dbReference type="Pfam" id="PF13918">
    <property type="entry name" value="PLDc_3"/>
    <property type="match status" value="1"/>
</dbReference>
<dbReference type="Bgee" id="ENSELUG00000003380">
    <property type="expression patterns" value="Expressed in ovary and 14 other cell types or tissues"/>
</dbReference>
<evidence type="ECO:0000313" key="6">
    <source>
        <dbReference type="Proteomes" id="UP000265140"/>
    </source>
</evidence>
<dbReference type="InterPro" id="IPR032803">
    <property type="entry name" value="PLDc_3"/>
</dbReference>
<evidence type="ECO:0000256" key="2">
    <source>
        <dbReference type="SAM" id="MobiDB-lite"/>
    </source>
</evidence>
<reference evidence="6" key="1">
    <citation type="journal article" date="2014" name="PLoS ONE">
        <title>The genome and linkage map of the northern pike (Esox lucius): conserved synteny revealed between the salmonid sister group and the Neoteleostei.</title>
        <authorList>
            <person name="Rondeau E.B."/>
            <person name="Minkley D.R."/>
            <person name="Leong J.S."/>
            <person name="Messmer A.M."/>
            <person name="Jantzen J.R."/>
            <person name="von Schalburg K.R."/>
            <person name="Lemon C."/>
            <person name="Bird N.H."/>
            <person name="Koop B.F."/>
        </authorList>
    </citation>
    <scope>NUCLEOTIDE SEQUENCE</scope>
</reference>
<name>A0A6Q2WYT8_ESOLU</name>
<evidence type="ECO:0000256" key="3">
    <source>
        <dbReference type="SAM" id="Phobius"/>
    </source>
</evidence>
<protein>
    <recommendedName>
        <fullName evidence="4">PLD phosphodiesterase domain-containing protein</fullName>
    </recommendedName>
</protein>
<proteinExistence type="inferred from homology"/>
<dbReference type="SMART" id="SM00155">
    <property type="entry name" value="PLDc"/>
    <property type="match status" value="2"/>
</dbReference>
<keyword evidence="3" id="KW-0472">Membrane</keyword>
<feature type="domain" description="PLD phosphodiesterase" evidence="4">
    <location>
        <begin position="766"/>
        <end position="792"/>
    </location>
</feature>
<accession>A0A6Q2WYT8</accession>
<dbReference type="GO" id="GO:0003824">
    <property type="term" value="F:catalytic activity"/>
    <property type="evidence" value="ECO:0007669"/>
    <property type="project" value="InterPro"/>
</dbReference>
<evidence type="ECO:0000259" key="4">
    <source>
        <dbReference type="PROSITE" id="PS50035"/>
    </source>
</evidence>
<dbReference type="KEGG" id="els:105029149"/>
<feature type="compositionally biased region" description="Polar residues" evidence="2">
    <location>
        <begin position="229"/>
        <end position="243"/>
    </location>
</feature>
<dbReference type="CTD" id="558442"/>
<reference evidence="5" key="4">
    <citation type="submission" date="2025-09" db="UniProtKB">
        <authorList>
            <consortium name="Ensembl"/>
        </authorList>
    </citation>
    <scope>IDENTIFICATION</scope>
</reference>
<keyword evidence="3" id="KW-1133">Transmembrane helix</keyword>
<dbReference type="PROSITE" id="PS50035">
    <property type="entry name" value="PLD"/>
    <property type="match status" value="2"/>
</dbReference>
<dbReference type="GeneTree" id="ENSGT00950000183059"/>
<feature type="compositionally biased region" description="Acidic residues" evidence="2">
    <location>
        <begin position="28"/>
        <end position="39"/>
    </location>
</feature>
<dbReference type="OrthoDB" id="1923775at2759"/>
<evidence type="ECO:0000256" key="1">
    <source>
        <dbReference type="ARBA" id="ARBA00008664"/>
    </source>
</evidence>
<feature type="compositionally biased region" description="Polar residues" evidence="2">
    <location>
        <begin position="137"/>
        <end position="148"/>
    </location>
</feature>
<reference evidence="5" key="2">
    <citation type="submission" date="2020-02" db="EMBL/GenBank/DDBJ databases">
        <title>Esox lucius (northern pike) genome, fEsoLuc1, primary haplotype.</title>
        <authorList>
            <person name="Myers G."/>
            <person name="Karagic N."/>
            <person name="Meyer A."/>
            <person name="Pippel M."/>
            <person name="Reichard M."/>
            <person name="Winkler S."/>
            <person name="Tracey A."/>
            <person name="Sims Y."/>
            <person name="Howe K."/>
            <person name="Rhie A."/>
            <person name="Formenti G."/>
            <person name="Durbin R."/>
            <person name="Fedrigo O."/>
            <person name="Jarvis E.D."/>
        </authorList>
    </citation>
    <scope>NUCLEOTIDE SEQUENCE [LARGE SCALE GENOMIC DNA]</scope>
</reference>
<dbReference type="AlphaFoldDB" id="A0A6Q2WYT8"/>
<dbReference type="FunCoup" id="A0A6Q2WYT8">
    <property type="interactions" value="17"/>
</dbReference>
<organism evidence="5 6">
    <name type="scientific">Esox lucius</name>
    <name type="common">Northern pike</name>
    <dbReference type="NCBI Taxonomy" id="8010"/>
    <lineage>
        <taxon>Eukaryota</taxon>
        <taxon>Metazoa</taxon>
        <taxon>Chordata</taxon>
        <taxon>Craniata</taxon>
        <taxon>Vertebrata</taxon>
        <taxon>Euteleostomi</taxon>
        <taxon>Actinopterygii</taxon>
        <taxon>Neopterygii</taxon>
        <taxon>Teleostei</taxon>
        <taxon>Protacanthopterygii</taxon>
        <taxon>Esociformes</taxon>
        <taxon>Esocidae</taxon>
        <taxon>Esox</taxon>
    </lineage>
</organism>
<dbReference type="Ensembl" id="ENSELUT00000074677.2">
    <property type="protein sequence ID" value="ENSELUP00000046325.1"/>
    <property type="gene ID" value="ENSELUG00000003380.3"/>
</dbReference>